<dbReference type="InterPro" id="IPR001478">
    <property type="entry name" value="PDZ"/>
</dbReference>
<dbReference type="InterPro" id="IPR014721">
    <property type="entry name" value="Ribsml_uS5_D2-typ_fold_subgr"/>
</dbReference>
<dbReference type="GO" id="GO:0004252">
    <property type="term" value="F:serine-type endopeptidase activity"/>
    <property type="evidence" value="ECO:0007669"/>
    <property type="project" value="InterPro"/>
</dbReference>
<comment type="caution">
    <text evidence="5">The sequence shown here is derived from an EMBL/GenBank/DDBJ whole genome shotgun (WGS) entry which is preliminary data.</text>
</comment>
<keyword evidence="6" id="KW-1185">Reference proteome</keyword>
<dbReference type="EMBL" id="PGTZ01000006">
    <property type="protein sequence ID" value="PJI94739.1"/>
    <property type="molecule type" value="Genomic_DNA"/>
</dbReference>
<protein>
    <submittedName>
        <fullName evidence="5">PDZ domain-containing protein</fullName>
    </submittedName>
</protein>
<feature type="transmembrane region" description="Helical" evidence="2">
    <location>
        <begin position="68"/>
        <end position="89"/>
    </location>
</feature>
<dbReference type="Pfam" id="PF13180">
    <property type="entry name" value="PDZ_2"/>
    <property type="match status" value="1"/>
</dbReference>
<organism evidence="5 6">
    <name type="scientific">Luteimicrobium subarcticum</name>
    <dbReference type="NCBI Taxonomy" id="620910"/>
    <lineage>
        <taxon>Bacteria</taxon>
        <taxon>Bacillati</taxon>
        <taxon>Actinomycetota</taxon>
        <taxon>Actinomycetes</taxon>
        <taxon>Micrococcales</taxon>
        <taxon>Luteimicrobium</taxon>
    </lineage>
</organism>
<evidence type="ECO:0000313" key="6">
    <source>
        <dbReference type="Proteomes" id="UP000231586"/>
    </source>
</evidence>
<evidence type="ECO:0000256" key="2">
    <source>
        <dbReference type="SAM" id="Phobius"/>
    </source>
</evidence>
<dbReference type="InterPro" id="IPR020568">
    <property type="entry name" value="Ribosomal_Su5_D2-typ_SF"/>
</dbReference>
<keyword evidence="2" id="KW-0812">Transmembrane</keyword>
<dbReference type="Pfam" id="PF05362">
    <property type="entry name" value="Lon_C"/>
    <property type="match status" value="1"/>
</dbReference>
<dbReference type="SUPFAM" id="SSF54211">
    <property type="entry name" value="Ribosomal protein S5 domain 2-like"/>
    <property type="match status" value="1"/>
</dbReference>
<dbReference type="SUPFAM" id="SSF50156">
    <property type="entry name" value="PDZ domain-like"/>
    <property type="match status" value="1"/>
</dbReference>
<evidence type="ECO:0000259" key="4">
    <source>
        <dbReference type="Pfam" id="PF13180"/>
    </source>
</evidence>
<keyword evidence="2" id="KW-0472">Membrane</keyword>
<dbReference type="GO" id="GO:0006508">
    <property type="term" value="P:proteolysis"/>
    <property type="evidence" value="ECO:0007669"/>
    <property type="project" value="InterPro"/>
</dbReference>
<dbReference type="GO" id="GO:0004176">
    <property type="term" value="F:ATP-dependent peptidase activity"/>
    <property type="evidence" value="ECO:0007669"/>
    <property type="project" value="InterPro"/>
</dbReference>
<dbReference type="Proteomes" id="UP000231586">
    <property type="component" value="Unassembled WGS sequence"/>
</dbReference>
<name>A0A2M8WV04_9MICO</name>
<dbReference type="RefSeq" id="WP_245858936.1">
    <property type="nucleotide sequence ID" value="NZ_PGTZ01000006.1"/>
</dbReference>
<evidence type="ECO:0000259" key="3">
    <source>
        <dbReference type="Pfam" id="PF05362"/>
    </source>
</evidence>
<reference evidence="5 6" key="1">
    <citation type="submission" date="2017-11" db="EMBL/GenBank/DDBJ databases">
        <title>Genomic Encyclopedia of Archaeal and Bacterial Type Strains, Phase II (KMG-II): From Individual Species to Whole Genera.</title>
        <authorList>
            <person name="Goeker M."/>
        </authorList>
    </citation>
    <scope>NUCLEOTIDE SEQUENCE [LARGE SCALE GENOMIC DNA]</scope>
    <source>
        <strain evidence="5 6">DSM 22413</strain>
    </source>
</reference>
<evidence type="ECO:0000313" key="5">
    <source>
        <dbReference type="EMBL" id="PJI94739.1"/>
    </source>
</evidence>
<accession>A0A2M8WV04</accession>
<proteinExistence type="predicted"/>
<dbReference type="Gene3D" id="2.30.42.10">
    <property type="match status" value="1"/>
</dbReference>
<dbReference type="PANTHER" id="PTHR10046">
    <property type="entry name" value="ATP DEPENDENT LON PROTEASE FAMILY MEMBER"/>
    <property type="match status" value="1"/>
</dbReference>
<feature type="region of interest" description="Disordered" evidence="1">
    <location>
        <begin position="1"/>
        <end position="33"/>
    </location>
</feature>
<feature type="domain" description="PDZ" evidence="4">
    <location>
        <begin position="201"/>
        <end position="263"/>
    </location>
</feature>
<dbReference type="GO" id="GO:0030163">
    <property type="term" value="P:protein catabolic process"/>
    <property type="evidence" value="ECO:0007669"/>
    <property type="project" value="InterPro"/>
</dbReference>
<dbReference type="AlphaFoldDB" id="A0A2M8WV04"/>
<dbReference type="InterPro" id="IPR008269">
    <property type="entry name" value="Lon_proteolytic"/>
</dbReference>
<gene>
    <name evidence="5" type="ORF">CLV34_0586</name>
</gene>
<sequence length="406" mass="41616">MSAPGSTPDDERDQPVDAPATGGAAGTPVPASWTASAPETFHEAHGAAADPWTSTVPAMSARSRTLSYAALATAVLVAVLGFLPAPFVVRSPGPTVDTLGTDNGKPVVAISGAKTYPTTGQLRLLTVLEVGGPGYSTTLQRVLEGWWRRDTAVLPRDAVYPTTVTREQEQQVSQAQMTTSQENAEAAALTELGYRVPVVLSVAGVVKGSGAVGVLQKGDVITSVDGSSFDTYDAFLHELYAVAPGGTVTLGITRDGKAQDVKVVTGKNADGKPTVGFYPAVSYDMPVDITINLGEDIGGPSAGTMFALAIIDKMTSEDLTGGKVVAGTGTMDVDGTVGAIGGIRQKLAGAKRDGATWFLAPASNCDEVVGYVPDGLHVVSMSTLHQARQELAAIGAGDTADLPTCS</sequence>
<dbReference type="InterPro" id="IPR027065">
    <property type="entry name" value="Lon_Prtase"/>
</dbReference>
<dbReference type="GO" id="GO:0005524">
    <property type="term" value="F:ATP binding"/>
    <property type="evidence" value="ECO:0007669"/>
    <property type="project" value="InterPro"/>
</dbReference>
<keyword evidence="2" id="KW-1133">Transmembrane helix</keyword>
<dbReference type="InterPro" id="IPR036034">
    <property type="entry name" value="PDZ_sf"/>
</dbReference>
<dbReference type="Gene3D" id="3.30.230.10">
    <property type="match status" value="1"/>
</dbReference>
<feature type="compositionally biased region" description="Low complexity" evidence="1">
    <location>
        <begin position="16"/>
        <end position="31"/>
    </location>
</feature>
<evidence type="ECO:0000256" key="1">
    <source>
        <dbReference type="SAM" id="MobiDB-lite"/>
    </source>
</evidence>
<feature type="domain" description="Lon proteolytic" evidence="3">
    <location>
        <begin position="299"/>
        <end position="384"/>
    </location>
</feature>